<organism evidence="3 4">
    <name type="scientific">Ruminococcus champanellensis (strain DSM 18848 / JCM 17042 / KCTC 15320 / 18P13)</name>
    <dbReference type="NCBI Taxonomy" id="213810"/>
    <lineage>
        <taxon>Bacteria</taxon>
        <taxon>Bacillati</taxon>
        <taxon>Bacillota</taxon>
        <taxon>Clostridia</taxon>
        <taxon>Eubacteriales</taxon>
        <taxon>Oscillospiraceae</taxon>
        <taxon>Ruminococcus</taxon>
    </lineage>
</organism>
<dbReference type="EMBL" id="FP929052">
    <property type="protein sequence ID" value="CBL17359.1"/>
    <property type="molecule type" value="Genomic_DNA"/>
</dbReference>
<dbReference type="GO" id="GO:0004553">
    <property type="term" value="F:hydrolase activity, hydrolyzing O-glycosyl compounds"/>
    <property type="evidence" value="ECO:0007669"/>
    <property type="project" value="InterPro"/>
</dbReference>
<dbReference type="SUPFAM" id="SSF52266">
    <property type="entry name" value="SGNH hydrolase"/>
    <property type="match status" value="1"/>
</dbReference>
<name>D4LCL4_RUMC1</name>
<dbReference type="PROSITE" id="PS51766">
    <property type="entry name" value="DOCKERIN"/>
    <property type="match status" value="1"/>
</dbReference>
<dbReference type="CDD" id="cd14256">
    <property type="entry name" value="Dockerin_I"/>
    <property type="match status" value="1"/>
</dbReference>
<dbReference type="Pfam" id="PF13472">
    <property type="entry name" value="Lipase_GDSL_2"/>
    <property type="match status" value="1"/>
</dbReference>
<dbReference type="Proteomes" id="UP000007054">
    <property type="component" value="Chromosome"/>
</dbReference>
<dbReference type="InterPro" id="IPR013830">
    <property type="entry name" value="SGNH_hydro"/>
</dbReference>
<reference evidence="3" key="1">
    <citation type="submission" date="2010-03" db="EMBL/GenBank/DDBJ databases">
        <title>The genome sequence of Ruminococcus sp. 18P13.</title>
        <authorList>
            <consortium name="metaHIT consortium -- http://www.metahit.eu/"/>
            <person name="Pajon A."/>
            <person name="Turner K."/>
            <person name="Parkhill J."/>
            <person name="Bernalier A."/>
        </authorList>
    </citation>
    <scope>NUCLEOTIDE SEQUENCE [LARGE SCALE GENOMIC DNA]</scope>
    <source>
        <strain evidence="3">Type strain: 18P13</strain>
    </source>
</reference>
<accession>D4LCL4</accession>
<protein>
    <submittedName>
        <fullName evidence="3">Lysophospholipase L1 and related esterases</fullName>
    </submittedName>
</protein>
<evidence type="ECO:0000313" key="4">
    <source>
        <dbReference type="Proteomes" id="UP000007054"/>
    </source>
</evidence>
<evidence type="ECO:0000259" key="2">
    <source>
        <dbReference type="PROSITE" id="PS51766"/>
    </source>
</evidence>
<dbReference type="AlphaFoldDB" id="D4LCL4"/>
<dbReference type="RefSeq" id="WP_015558266.1">
    <property type="nucleotide sequence ID" value="NC_021039.1"/>
</dbReference>
<sequence length="437" mass="47343">MKHRRKRTMLGVLSAALVCSSVLAYPAHFTAYGAVTANPVISREVPAYSTAGTGAAASGNDKFYYSFWNATAPDYLAYDLSAVPEAQRKSVTLVWYNATGQFDYTILNGSPNGMPSDYTVEVNSAPGGTYPEEGWEVRATVTGNTLHSRQHVVDMAGCNWIRLHVTGSDGKEGGYISINMDVHTTAEGVSDSWIFYGDSITACGMMNCYGTGFAEYVHQIDSTYYPIQENGGIGGIRSVEGAANMERWLEAFPGKYVSIAYGTNDAWGNQTGAAQYYANTASMVEQVLATGKIPVVPRIPYATEPGVGDNLAAYNAMVDKIYENYPDVVKGPDFEAYFREHPELLSADGVHPSEQGYDGMRQLWAQTMYDAVYKTGDTPVAGDLNQDGACTVADVVLLQKWLMGAGTLTNWQAAELTGDGVIDSADLCILRRMLTNQ</sequence>
<dbReference type="GeneID" id="83155960"/>
<dbReference type="GO" id="GO:0000272">
    <property type="term" value="P:polysaccharide catabolic process"/>
    <property type="evidence" value="ECO:0007669"/>
    <property type="project" value="InterPro"/>
</dbReference>
<dbReference type="STRING" id="213810.RUM_12260"/>
<reference evidence="3" key="2">
    <citation type="submission" date="2010-03" db="EMBL/GenBank/DDBJ databases">
        <authorList>
            <person name="Pajon A."/>
        </authorList>
    </citation>
    <scope>NUCLEOTIDE SEQUENCE</scope>
    <source>
        <strain evidence="3">Type strain: 18P13</strain>
    </source>
</reference>
<dbReference type="InterPro" id="IPR016134">
    <property type="entry name" value="Dockerin_dom"/>
</dbReference>
<dbReference type="Gene3D" id="1.10.1330.10">
    <property type="entry name" value="Dockerin domain"/>
    <property type="match status" value="1"/>
</dbReference>
<dbReference type="GO" id="GO:0004622">
    <property type="term" value="F:phosphatidylcholine lysophospholipase activity"/>
    <property type="evidence" value="ECO:0007669"/>
    <property type="project" value="TreeGrafter"/>
</dbReference>
<proteinExistence type="predicted"/>
<dbReference type="InterPro" id="IPR036439">
    <property type="entry name" value="Dockerin_dom_sf"/>
</dbReference>
<dbReference type="HOGENOM" id="CLU_603702_0_0_9"/>
<evidence type="ECO:0000313" key="3">
    <source>
        <dbReference type="EMBL" id="CBL17359.1"/>
    </source>
</evidence>
<dbReference type="BioCyc" id="RCHA213810:RUM_RS05895-MONOMER"/>
<dbReference type="PANTHER" id="PTHR30383:SF5">
    <property type="entry name" value="SGNH HYDROLASE-TYPE ESTERASE DOMAIN-CONTAINING PROTEIN"/>
    <property type="match status" value="1"/>
</dbReference>
<gene>
    <name evidence="3" type="ordered locus">RUM_12260</name>
</gene>
<evidence type="ECO:0000256" key="1">
    <source>
        <dbReference type="SAM" id="SignalP"/>
    </source>
</evidence>
<keyword evidence="4" id="KW-1185">Reference proteome</keyword>
<dbReference type="Pfam" id="PF00404">
    <property type="entry name" value="Dockerin_1"/>
    <property type="match status" value="1"/>
</dbReference>
<dbReference type="InterPro" id="IPR036514">
    <property type="entry name" value="SGNH_hydro_sf"/>
</dbReference>
<dbReference type="InterPro" id="IPR002105">
    <property type="entry name" value="Dockerin_1_rpt"/>
</dbReference>
<dbReference type="Gene3D" id="3.40.50.1110">
    <property type="entry name" value="SGNH hydrolase"/>
    <property type="match status" value="1"/>
</dbReference>
<dbReference type="PATRIC" id="fig|213810.4.peg.1123"/>
<dbReference type="InterPro" id="IPR051532">
    <property type="entry name" value="Ester_Hydrolysis_Enzymes"/>
</dbReference>
<dbReference type="PANTHER" id="PTHR30383">
    <property type="entry name" value="THIOESTERASE 1/PROTEASE 1/LYSOPHOSPHOLIPASE L1"/>
    <property type="match status" value="1"/>
</dbReference>
<feature type="signal peptide" evidence="1">
    <location>
        <begin position="1"/>
        <end position="24"/>
    </location>
</feature>
<dbReference type="KEGG" id="rch:RUM_12260"/>
<feature type="domain" description="Dockerin" evidence="2">
    <location>
        <begin position="377"/>
        <end position="437"/>
    </location>
</feature>
<keyword evidence="1" id="KW-0732">Signal</keyword>
<dbReference type="SUPFAM" id="SSF63446">
    <property type="entry name" value="Type I dockerin domain"/>
    <property type="match status" value="1"/>
</dbReference>
<feature type="chain" id="PRO_5003060547" evidence="1">
    <location>
        <begin position="25"/>
        <end position="437"/>
    </location>
</feature>